<dbReference type="EMBL" id="BRXW01000253">
    <property type="protein sequence ID" value="GMI16469.1"/>
    <property type="molecule type" value="Genomic_DNA"/>
</dbReference>
<keyword evidence="2" id="KW-0812">Transmembrane</keyword>
<dbReference type="OrthoDB" id="206743at2759"/>
<feature type="transmembrane region" description="Helical" evidence="2">
    <location>
        <begin position="38"/>
        <end position="60"/>
    </location>
</feature>
<keyword evidence="4" id="KW-1185">Reference proteome</keyword>
<feature type="compositionally biased region" description="Acidic residues" evidence="1">
    <location>
        <begin position="481"/>
        <end position="496"/>
    </location>
</feature>
<organism evidence="3 4">
    <name type="scientific">Triparma laevis f. longispina</name>
    <dbReference type="NCBI Taxonomy" id="1714387"/>
    <lineage>
        <taxon>Eukaryota</taxon>
        <taxon>Sar</taxon>
        <taxon>Stramenopiles</taxon>
        <taxon>Ochrophyta</taxon>
        <taxon>Bolidophyceae</taxon>
        <taxon>Parmales</taxon>
        <taxon>Triparmaceae</taxon>
        <taxon>Triparma</taxon>
    </lineage>
</organism>
<feature type="compositionally biased region" description="Polar residues" evidence="1">
    <location>
        <begin position="120"/>
        <end position="135"/>
    </location>
</feature>
<gene>
    <name evidence="3" type="ORF">TrLO_g12835</name>
</gene>
<reference evidence="4" key="1">
    <citation type="journal article" date="2023" name="Commun. Biol.">
        <title>Genome analysis of Parmales, the sister group of diatoms, reveals the evolutionary specialization of diatoms from phago-mixotrophs to photoautotrophs.</title>
        <authorList>
            <person name="Ban H."/>
            <person name="Sato S."/>
            <person name="Yoshikawa S."/>
            <person name="Yamada K."/>
            <person name="Nakamura Y."/>
            <person name="Ichinomiya M."/>
            <person name="Sato N."/>
            <person name="Blanc-Mathieu R."/>
            <person name="Endo H."/>
            <person name="Kuwata A."/>
            <person name="Ogata H."/>
        </authorList>
    </citation>
    <scope>NUCLEOTIDE SEQUENCE [LARGE SCALE GENOMIC DNA]</scope>
    <source>
        <strain evidence="4">NIES 3700</strain>
    </source>
</reference>
<feature type="transmembrane region" description="Helical" evidence="2">
    <location>
        <begin position="72"/>
        <end position="91"/>
    </location>
</feature>
<proteinExistence type="predicted"/>
<evidence type="ECO:0000313" key="3">
    <source>
        <dbReference type="EMBL" id="GMI16469.1"/>
    </source>
</evidence>
<feature type="compositionally biased region" description="Basic and acidic residues" evidence="1">
    <location>
        <begin position="351"/>
        <end position="360"/>
    </location>
</feature>
<keyword evidence="2" id="KW-1133">Transmembrane helix</keyword>
<evidence type="ECO:0000256" key="1">
    <source>
        <dbReference type="SAM" id="MobiDB-lite"/>
    </source>
</evidence>
<keyword evidence="2" id="KW-0472">Membrane</keyword>
<sequence>MTINSDDAWAPASPPSSPPSSFSSPSSRSHRQSLDNSFSNYISFQSILVRLFLIFESLIIFPTCGIITPQFIIYYSLYTLISTSVSFSLLIKSRKLRERDKVIMRYNTLLQKHLQKHLQNTSPGKIDANNSPRPTESNEKRLSLPSLLTHVTSSSSLHLLQNLQKSADSARLDLQDLVITTGSFMLSPEGTPVNSPMGTPTRGKKENQKSFFERVVENPVFVVDELLSKKRTITALSLLLLSFSRYFLQALLGAESVKKWLILGSVVVPSSLEQYDLLFTDRRRSFSKVAMTSFTIHSVCLLLLLLSVSYEIPFVYSPLLSIFDFCYETVFPVGFFISCIEGWRVGCKGREREEGGKEDTQPSTPKRGAGENSNITPTYDENTPLNPNLSPERAGVENVYASEFDYWESRKNINSDTATCASSIIHRHNLHHLDQSSESSSQLSQIDSVDLQTDEANGLILEGVEQVSICASVSSSHKEGWEEEEEDEHQEEDSNEGGEGTGEGLKNLNLPIRPVEVHEFFQSQQT</sequence>
<feature type="region of interest" description="Disordered" evidence="1">
    <location>
        <begin position="118"/>
        <end position="140"/>
    </location>
</feature>
<dbReference type="Proteomes" id="UP001165122">
    <property type="component" value="Unassembled WGS sequence"/>
</dbReference>
<feature type="compositionally biased region" description="Polar residues" evidence="1">
    <location>
        <begin position="371"/>
        <end position="389"/>
    </location>
</feature>
<feature type="transmembrane region" description="Helical" evidence="2">
    <location>
        <begin position="290"/>
        <end position="310"/>
    </location>
</feature>
<evidence type="ECO:0000256" key="2">
    <source>
        <dbReference type="SAM" id="Phobius"/>
    </source>
</evidence>
<accession>A0A9W7FQQ5</accession>
<protein>
    <recommendedName>
        <fullName evidence="5">Transmembrane protein</fullName>
    </recommendedName>
</protein>
<feature type="region of interest" description="Disordered" evidence="1">
    <location>
        <begin position="474"/>
        <end position="511"/>
    </location>
</feature>
<dbReference type="AlphaFoldDB" id="A0A9W7FQQ5"/>
<feature type="region of interest" description="Disordered" evidence="1">
    <location>
        <begin position="351"/>
        <end position="392"/>
    </location>
</feature>
<evidence type="ECO:0000313" key="4">
    <source>
        <dbReference type="Proteomes" id="UP001165122"/>
    </source>
</evidence>
<name>A0A9W7FQQ5_9STRA</name>
<comment type="caution">
    <text evidence="3">The sequence shown here is derived from an EMBL/GenBank/DDBJ whole genome shotgun (WGS) entry which is preliminary data.</text>
</comment>
<feature type="region of interest" description="Disordered" evidence="1">
    <location>
        <begin position="1"/>
        <end position="28"/>
    </location>
</feature>
<evidence type="ECO:0008006" key="5">
    <source>
        <dbReference type="Google" id="ProtNLM"/>
    </source>
</evidence>